<evidence type="ECO:0000313" key="7">
    <source>
        <dbReference type="EMBL" id="ANJ71495.1"/>
    </source>
</evidence>
<evidence type="ECO:0000256" key="4">
    <source>
        <dbReference type="ARBA" id="ARBA00022692"/>
    </source>
</evidence>
<dbReference type="InterPro" id="IPR051800">
    <property type="entry name" value="PqiA-PqiB_transport"/>
</dbReference>
<name>A0A191ZTN5_9RALS</name>
<keyword evidence="8" id="KW-1185">Reference proteome</keyword>
<dbReference type="Pfam" id="PF02470">
    <property type="entry name" value="MlaD"/>
    <property type="match status" value="3"/>
</dbReference>
<keyword evidence="2" id="KW-1003">Cell membrane</keyword>
<keyword evidence="4" id="KW-0812">Transmembrane</keyword>
<evidence type="ECO:0000256" key="5">
    <source>
        <dbReference type="ARBA" id="ARBA00022989"/>
    </source>
</evidence>
<sequence length="547" mass="59922">MTDPIDKDNVPPPRRMKRKRWLPSLIWLVPIVALVVGGTLMARVILARGAQITVTFSSAEGIEAGKTRVKYKSVDIGVVKSIGLTDDRSGAVALIELTHDGKAFAVSDARFWVVRPRVAAGSVSGLGTLLSGAYIGVDGGRSHDKKSTFKGLDTPPAIYADTPGKQFTLHAPDLGSLDIGSPVYFRRVRVGQVTSYDIDIDGKGVTLHVFVNAPFDKFVTRGTRFWNASGIDLKLDANGLKLDTQSLLTVALGGIAFQTPEEADHEPATPNTEYQLVRNEATALKDPEHISQTVVMYFHRSLRGLTVGAPVEFKGINVGEIKSIGIHYSKKHHEFVLPVTATLYPTRFGMDIRDDNPQHAVEDVRTQFDVLIKNGMRAQLKNASLLTGQQFVQLDFVDPGDREKTPPRFGMRDRDGAYVFPTADNPTDDIEAQLAGIAKKLNKVPFEQIGQDMHRALGTLDATLKQTEQLAKTVNSDLAPQMKETLAEARRTLETARQTFSEDAPLQRNARDSLDQVAKAAASVRVLTDYLQTHPEALIRGKAKDAQ</sequence>
<dbReference type="STRING" id="190721.ACS15_0645"/>
<gene>
    <name evidence="7" type="ORF">A9Y76_02925</name>
</gene>
<comment type="subcellular location">
    <subcellularLocation>
        <location evidence="1">Cell inner membrane</location>
    </subcellularLocation>
</comment>
<dbReference type="GO" id="GO:0005886">
    <property type="term" value="C:plasma membrane"/>
    <property type="evidence" value="ECO:0007669"/>
    <property type="project" value="UniProtKB-SubCell"/>
</dbReference>
<keyword evidence="6" id="KW-0472">Membrane</keyword>
<evidence type="ECO:0000256" key="6">
    <source>
        <dbReference type="ARBA" id="ARBA00023136"/>
    </source>
</evidence>
<dbReference type="PANTHER" id="PTHR30462">
    <property type="entry name" value="INTERMEMBRANE TRANSPORT PROTEIN PQIB-RELATED"/>
    <property type="match status" value="1"/>
</dbReference>
<organism evidence="7 8">
    <name type="scientific">Ralstonia insidiosa</name>
    <dbReference type="NCBI Taxonomy" id="190721"/>
    <lineage>
        <taxon>Bacteria</taxon>
        <taxon>Pseudomonadati</taxon>
        <taxon>Pseudomonadota</taxon>
        <taxon>Betaproteobacteria</taxon>
        <taxon>Burkholderiales</taxon>
        <taxon>Burkholderiaceae</taxon>
        <taxon>Ralstonia</taxon>
    </lineage>
</organism>
<dbReference type="OrthoDB" id="9806984at2"/>
<dbReference type="GeneID" id="61524962"/>
<keyword evidence="5" id="KW-1133">Transmembrane helix</keyword>
<dbReference type="AlphaFoldDB" id="A0A191ZTN5"/>
<accession>A0A191ZTN5</accession>
<evidence type="ECO:0000256" key="2">
    <source>
        <dbReference type="ARBA" id="ARBA00022475"/>
    </source>
</evidence>
<evidence type="ECO:0000256" key="3">
    <source>
        <dbReference type="ARBA" id="ARBA00022519"/>
    </source>
</evidence>
<evidence type="ECO:0000256" key="1">
    <source>
        <dbReference type="ARBA" id="ARBA00004533"/>
    </source>
</evidence>
<dbReference type="PANTHER" id="PTHR30462:SF0">
    <property type="entry name" value="INTERMEMBRANE TRANSPORT PROTEIN YEBT"/>
    <property type="match status" value="1"/>
</dbReference>
<dbReference type="Proteomes" id="UP000078572">
    <property type="component" value="Chromosome 1"/>
</dbReference>
<keyword evidence="3" id="KW-0997">Cell inner membrane</keyword>
<protein>
    <submittedName>
        <fullName evidence="7">Mammalian cell entry protein</fullName>
    </submittedName>
</protein>
<evidence type="ECO:0000313" key="8">
    <source>
        <dbReference type="Proteomes" id="UP000078572"/>
    </source>
</evidence>
<proteinExistence type="predicted"/>
<dbReference type="InterPro" id="IPR003399">
    <property type="entry name" value="Mce/MlaD"/>
</dbReference>
<reference evidence="8" key="1">
    <citation type="submission" date="2016-06" db="EMBL/GenBank/DDBJ databases">
        <authorList>
            <person name="Xu Y."/>
            <person name="Nagy A."/>
            <person name="Yan X."/>
            <person name="Kim S.W."/>
            <person name="Haley B."/>
            <person name="Liu N.T."/>
            <person name="Nou X."/>
        </authorList>
    </citation>
    <scope>NUCLEOTIDE SEQUENCE [LARGE SCALE GENOMIC DNA]</scope>
    <source>
        <strain evidence="8">ATCC 49129</strain>
    </source>
</reference>
<dbReference type="RefSeq" id="WP_064801849.1">
    <property type="nucleotide sequence ID" value="NZ_CP016022.1"/>
</dbReference>
<dbReference type="EMBL" id="CP016022">
    <property type="protein sequence ID" value="ANJ71495.1"/>
    <property type="molecule type" value="Genomic_DNA"/>
</dbReference>